<evidence type="ECO:0000313" key="3">
    <source>
        <dbReference type="Proteomes" id="UP001320876"/>
    </source>
</evidence>
<sequence length="170" mass="17756">MKAKEFPTDEEKDVDVLTNSTLAHPAGVGMGAAGGALAGAAAGSIAGPVGTAIGALVGAVAGGATGHAVAATISPTEEELYWSENHPSQTYAEGNDDFEDFRPAYRMGVKGPARYPDGFEAAEASLERDWKRNPEGSTLEWTRAKPAVRAAWERVATRGPRLTSSQISNR</sequence>
<feature type="domain" description="Glycine zipper" evidence="1">
    <location>
        <begin position="30"/>
        <end position="70"/>
    </location>
</feature>
<protein>
    <recommendedName>
        <fullName evidence="1">Glycine zipper domain-containing protein</fullName>
    </recommendedName>
</protein>
<dbReference type="InterPro" id="IPR039567">
    <property type="entry name" value="Gly-zipper"/>
</dbReference>
<proteinExistence type="predicted"/>
<dbReference type="EMBL" id="JAPDDT010000029">
    <property type="protein sequence ID" value="MCW1926523.1"/>
    <property type="molecule type" value="Genomic_DNA"/>
</dbReference>
<dbReference type="Pfam" id="PF13488">
    <property type="entry name" value="Gly-zipper_Omp"/>
    <property type="match status" value="1"/>
</dbReference>
<dbReference type="RefSeq" id="WP_264490631.1">
    <property type="nucleotide sequence ID" value="NZ_JAPDDT010000029.1"/>
</dbReference>
<dbReference type="Proteomes" id="UP001320876">
    <property type="component" value="Unassembled WGS sequence"/>
</dbReference>
<reference evidence="2 3" key="1">
    <citation type="submission" date="2022-10" db="EMBL/GenBank/DDBJ databases">
        <title>Luteolibacter arcticus strain CCTCC AB 2014275, whole genome shotgun sequencing project.</title>
        <authorList>
            <person name="Zhao G."/>
            <person name="Shen L."/>
        </authorList>
    </citation>
    <scope>NUCLEOTIDE SEQUENCE [LARGE SCALE GENOMIC DNA]</scope>
    <source>
        <strain evidence="2 3">CCTCC AB 2014275</strain>
    </source>
</reference>
<name>A0ABT3GSS5_9BACT</name>
<keyword evidence="3" id="KW-1185">Reference proteome</keyword>
<evidence type="ECO:0000313" key="2">
    <source>
        <dbReference type="EMBL" id="MCW1926523.1"/>
    </source>
</evidence>
<comment type="caution">
    <text evidence="2">The sequence shown here is derived from an EMBL/GenBank/DDBJ whole genome shotgun (WGS) entry which is preliminary data.</text>
</comment>
<organism evidence="2 3">
    <name type="scientific">Luteolibacter arcticus</name>
    <dbReference type="NCBI Taxonomy" id="1581411"/>
    <lineage>
        <taxon>Bacteria</taxon>
        <taxon>Pseudomonadati</taxon>
        <taxon>Verrucomicrobiota</taxon>
        <taxon>Verrucomicrobiia</taxon>
        <taxon>Verrucomicrobiales</taxon>
        <taxon>Verrucomicrobiaceae</taxon>
        <taxon>Luteolibacter</taxon>
    </lineage>
</organism>
<accession>A0ABT3GSS5</accession>
<gene>
    <name evidence="2" type="ORF">OKA05_28485</name>
</gene>
<evidence type="ECO:0000259" key="1">
    <source>
        <dbReference type="Pfam" id="PF13488"/>
    </source>
</evidence>